<organism evidence="9 10">
    <name type="scientific">Desmophyllum pertusum</name>
    <dbReference type="NCBI Taxonomy" id="174260"/>
    <lineage>
        <taxon>Eukaryota</taxon>
        <taxon>Metazoa</taxon>
        <taxon>Cnidaria</taxon>
        <taxon>Anthozoa</taxon>
        <taxon>Hexacorallia</taxon>
        <taxon>Scleractinia</taxon>
        <taxon>Caryophylliina</taxon>
        <taxon>Caryophylliidae</taxon>
        <taxon>Desmophyllum</taxon>
    </lineage>
</organism>
<evidence type="ECO:0000256" key="4">
    <source>
        <dbReference type="ARBA" id="ARBA00023204"/>
    </source>
</evidence>
<evidence type="ECO:0000313" key="10">
    <source>
        <dbReference type="Proteomes" id="UP001163046"/>
    </source>
</evidence>
<comment type="similarity">
    <text evidence="1">Belongs to the SWI5/SAE3 family.</text>
</comment>
<evidence type="ECO:0000256" key="5">
    <source>
        <dbReference type="ARBA" id="ARBA00030081"/>
    </source>
</evidence>
<keyword evidence="10" id="KW-1185">Reference proteome</keyword>
<dbReference type="PANTHER" id="PTHR28529:SF2">
    <property type="entry name" value="DNA REPAIR PROTEIN SWI5 HOMOLOG"/>
    <property type="match status" value="1"/>
</dbReference>
<keyword evidence="4" id="KW-0234">DNA repair</keyword>
<dbReference type="Pfam" id="PF07061">
    <property type="entry name" value="Swi5"/>
    <property type="match status" value="1"/>
</dbReference>
<keyword evidence="3" id="KW-0227">DNA damage</keyword>
<dbReference type="GO" id="GO:0034974">
    <property type="term" value="C:Swi5-Swi2 complex"/>
    <property type="evidence" value="ECO:0007669"/>
    <property type="project" value="TreeGrafter"/>
</dbReference>
<dbReference type="GO" id="GO:0032798">
    <property type="term" value="C:Swi5-Sfr1 complex"/>
    <property type="evidence" value="ECO:0007669"/>
    <property type="project" value="TreeGrafter"/>
</dbReference>
<comment type="caution">
    <text evidence="9">The sequence shown here is derived from an EMBL/GenBank/DDBJ whole genome shotgun (WGS) entry which is preliminary data.</text>
</comment>
<dbReference type="OrthoDB" id="255837at2759"/>
<evidence type="ECO:0000313" key="9">
    <source>
        <dbReference type="EMBL" id="KAJ7334334.1"/>
    </source>
</evidence>
<dbReference type="AlphaFoldDB" id="A0A9W9YCY1"/>
<dbReference type="PANTHER" id="PTHR28529">
    <property type="entry name" value="DNA REPAIR PROTEIN SWI5 HOMOLOG"/>
    <property type="match status" value="1"/>
</dbReference>
<evidence type="ECO:0000256" key="8">
    <source>
        <dbReference type="SAM" id="MobiDB-lite"/>
    </source>
</evidence>
<dbReference type="GO" id="GO:0000724">
    <property type="term" value="P:double-strand break repair via homologous recombination"/>
    <property type="evidence" value="ECO:0007669"/>
    <property type="project" value="UniProtKB-ARBA"/>
</dbReference>
<evidence type="ECO:0000256" key="1">
    <source>
        <dbReference type="ARBA" id="ARBA00008060"/>
    </source>
</evidence>
<dbReference type="FunFam" id="1.20.5.170:FF:000056">
    <property type="entry name" value="DNA repair protein SWI5 homolog"/>
    <property type="match status" value="1"/>
</dbReference>
<feature type="coiled-coil region" evidence="7">
    <location>
        <begin position="127"/>
        <end position="161"/>
    </location>
</feature>
<name>A0A9W9YCY1_9CNID</name>
<dbReference type="Gene3D" id="1.20.5.170">
    <property type="match status" value="1"/>
</dbReference>
<proteinExistence type="inferred from homology"/>
<sequence>MAAKTANSEDCVLNSFKGRNEPLTLDEILELSSLSSLEAEKALQRLEDQQKICSHFINEADTTVYALNARDSDAKCKFETQNTPKQLLTTPGTFRKRPLASRSSSKLRQPFKSPLQTRLQNTVVEDKVSLLEEIDSLKAKLDILNKDITELSKEYSEEELQLHIQKLHEYNEIKDVGQLLIGKLAEIDGTTTRAMYQEFGLDLED</sequence>
<comment type="function">
    <text evidence="6">Component of the SWI5-SFR1 complex, a complex required for double-strand break repair via homologous recombination.</text>
</comment>
<evidence type="ECO:0000256" key="6">
    <source>
        <dbReference type="ARBA" id="ARBA00059338"/>
    </source>
</evidence>
<evidence type="ECO:0000256" key="7">
    <source>
        <dbReference type="SAM" id="Coils"/>
    </source>
</evidence>
<reference evidence="9" key="1">
    <citation type="submission" date="2023-01" db="EMBL/GenBank/DDBJ databases">
        <title>Genome assembly of the deep-sea coral Lophelia pertusa.</title>
        <authorList>
            <person name="Herrera S."/>
            <person name="Cordes E."/>
        </authorList>
    </citation>
    <scope>NUCLEOTIDE SEQUENCE</scope>
    <source>
        <strain evidence="9">USNM1676648</strain>
        <tissue evidence="9">Polyp</tissue>
    </source>
</reference>
<dbReference type="EMBL" id="MU827784">
    <property type="protein sequence ID" value="KAJ7334334.1"/>
    <property type="molecule type" value="Genomic_DNA"/>
</dbReference>
<feature type="region of interest" description="Disordered" evidence="8">
    <location>
        <begin position="87"/>
        <end position="111"/>
    </location>
</feature>
<protein>
    <recommendedName>
        <fullName evidence="2">DNA repair protein SWI5 homolog</fullName>
    </recommendedName>
    <alternativeName>
        <fullName evidence="5">Protein SAE3 homolog</fullName>
    </alternativeName>
</protein>
<keyword evidence="7" id="KW-0175">Coiled coil</keyword>
<evidence type="ECO:0000256" key="3">
    <source>
        <dbReference type="ARBA" id="ARBA00022763"/>
    </source>
</evidence>
<accession>A0A9W9YCY1</accession>
<dbReference type="InterPro" id="IPR010760">
    <property type="entry name" value="DNA-repair_Swi5"/>
</dbReference>
<gene>
    <name evidence="9" type="primary">SWI5</name>
    <name evidence="9" type="ORF">OS493_014644</name>
</gene>
<evidence type="ECO:0000256" key="2">
    <source>
        <dbReference type="ARBA" id="ARBA00019825"/>
    </source>
</evidence>
<dbReference type="Proteomes" id="UP001163046">
    <property type="component" value="Unassembled WGS sequence"/>
</dbReference>